<keyword evidence="2" id="KW-1185">Reference proteome</keyword>
<dbReference type="Proteomes" id="UP000654345">
    <property type="component" value="Unassembled WGS sequence"/>
</dbReference>
<organism evidence="1 2">
    <name type="scientific">Ktedonobacter robiniae</name>
    <dbReference type="NCBI Taxonomy" id="2778365"/>
    <lineage>
        <taxon>Bacteria</taxon>
        <taxon>Bacillati</taxon>
        <taxon>Chloroflexota</taxon>
        <taxon>Ktedonobacteria</taxon>
        <taxon>Ktedonobacterales</taxon>
        <taxon>Ktedonobacteraceae</taxon>
        <taxon>Ktedonobacter</taxon>
    </lineage>
</organism>
<name>A0ABQ3UP34_9CHLR</name>
<proteinExistence type="predicted"/>
<protein>
    <submittedName>
        <fullName evidence="1">Uncharacterized protein</fullName>
    </submittedName>
</protein>
<evidence type="ECO:0000313" key="1">
    <source>
        <dbReference type="EMBL" id="GHO54473.1"/>
    </source>
</evidence>
<sequence>MAVEEGGYAGPIEVEIFNYAIWHTPGDEVLHLMKERYLAYV</sequence>
<dbReference type="EMBL" id="BNJG01000001">
    <property type="protein sequence ID" value="GHO54473.1"/>
    <property type="molecule type" value="Genomic_DNA"/>
</dbReference>
<accession>A0ABQ3UP34</accession>
<dbReference type="RefSeq" id="WP_268887338.1">
    <property type="nucleotide sequence ID" value="NZ_BNJG01000001.1"/>
</dbReference>
<reference evidence="1 2" key="1">
    <citation type="journal article" date="2021" name="Int. J. Syst. Evol. Microbiol.">
        <title>Reticulibacter mediterranei gen. nov., sp. nov., within the new family Reticulibacteraceae fam. nov., and Ktedonospora formicarum gen. nov., sp. nov., Ktedonobacter robiniae sp. nov., Dictyobacter formicarum sp. nov. and Dictyobacter arantiisoli sp. nov., belonging to the class Ktedonobacteria.</title>
        <authorList>
            <person name="Yabe S."/>
            <person name="Zheng Y."/>
            <person name="Wang C.M."/>
            <person name="Sakai Y."/>
            <person name="Abe K."/>
            <person name="Yokota A."/>
            <person name="Donadio S."/>
            <person name="Cavaletti L."/>
            <person name="Monciardini P."/>
        </authorList>
    </citation>
    <scope>NUCLEOTIDE SEQUENCE [LARGE SCALE GENOMIC DNA]</scope>
    <source>
        <strain evidence="1 2">SOSP1-30</strain>
    </source>
</reference>
<evidence type="ECO:0000313" key="2">
    <source>
        <dbReference type="Proteomes" id="UP000654345"/>
    </source>
</evidence>
<comment type="caution">
    <text evidence="1">The sequence shown here is derived from an EMBL/GenBank/DDBJ whole genome shotgun (WGS) entry which is preliminary data.</text>
</comment>
<gene>
    <name evidence="1" type="ORF">KSB_29480</name>
</gene>